<reference evidence="11" key="1">
    <citation type="submission" date="2017-02" db="UniProtKB">
        <authorList>
            <consortium name="WormBaseParasite"/>
        </authorList>
    </citation>
    <scope>IDENTIFICATION</scope>
</reference>
<evidence type="ECO:0000256" key="7">
    <source>
        <dbReference type="SAM" id="MobiDB-lite"/>
    </source>
</evidence>
<keyword evidence="3" id="KW-0472">Membrane</keyword>
<dbReference type="GO" id="GO:0007411">
    <property type="term" value="P:axon guidance"/>
    <property type="evidence" value="ECO:0007669"/>
    <property type="project" value="TreeGrafter"/>
</dbReference>
<evidence type="ECO:0000256" key="1">
    <source>
        <dbReference type="ARBA" id="ARBA00004370"/>
    </source>
</evidence>
<organism evidence="11">
    <name type="scientific">Anisakis simplex</name>
    <name type="common">Herring worm</name>
    <dbReference type="NCBI Taxonomy" id="6269"/>
    <lineage>
        <taxon>Eukaryota</taxon>
        <taxon>Metazoa</taxon>
        <taxon>Ecdysozoa</taxon>
        <taxon>Nematoda</taxon>
        <taxon>Chromadorea</taxon>
        <taxon>Rhabditida</taxon>
        <taxon>Spirurina</taxon>
        <taxon>Ascaridomorpha</taxon>
        <taxon>Ascaridoidea</taxon>
        <taxon>Anisakidae</taxon>
        <taxon>Anisakis</taxon>
        <taxon>Anisakis simplex complex</taxon>
    </lineage>
</organism>
<evidence type="ECO:0000256" key="3">
    <source>
        <dbReference type="ARBA" id="ARBA00023136"/>
    </source>
</evidence>
<proteinExistence type="inferred from homology"/>
<name>A0A0M3K1V6_ANISI</name>
<dbReference type="Pfam" id="PF00812">
    <property type="entry name" value="Ephrin"/>
    <property type="match status" value="1"/>
</dbReference>
<dbReference type="PROSITE" id="PS51551">
    <property type="entry name" value="EPHRIN_RBD_2"/>
    <property type="match status" value="1"/>
</dbReference>
<feature type="compositionally biased region" description="Basic and acidic residues" evidence="7">
    <location>
        <begin position="328"/>
        <end position="339"/>
    </location>
</feature>
<dbReference type="GO" id="GO:0048013">
    <property type="term" value="P:ephrin receptor signaling pathway"/>
    <property type="evidence" value="ECO:0007669"/>
    <property type="project" value="TreeGrafter"/>
</dbReference>
<dbReference type="GO" id="GO:0005886">
    <property type="term" value="C:plasma membrane"/>
    <property type="evidence" value="ECO:0007669"/>
    <property type="project" value="TreeGrafter"/>
</dbReference>
<evidence type="ECO:0000313" key="10">
    <source>
        <dbReference type="Proteomes" id="UP000267096"/>
    </source>
</evidence>
<dbReference type="WBParaSite" id="ASIM_0001486601-mRNA-1">
    <property type="protein sequence ID" value="ASIM_0001486601-mRNA-1"/>
    <property type="gene ID" value="ASIM_0001486601"/>
</dbReference>
<dbReference type="EMBL" id="UYRR01031682">
    <property type="protein sequence ID" value="VDK51914.1"/>
    <property type="molecule type" value="Genomic_DNA"/>
</dbReference>
<dbReference type="GO" id="GO:0046875">
    <property type="term" value="F:ephrin receptor binding"/>
    <property type="evidence" value="ECO:0007669"/>
    <property type="project" value="TreeGrafter"/>
</dbReference>
<comment type="subcellular location">
    <subcellularLocation>
        <location evidence="1">Membrane</location>
    </subcellularLocation>
</comment>
<keyword evidence="5" id="KW-0325">Glycoprotein</keyword>
<dbReference type="AlphaFoldDB" id="A0A0M3K1V6"/>
<protein>
    <submittedName>
        <fullName evidence="11">Ephrin RBD domain-containing protein</fullName>
    </submittedName>
</protein>
<evidence type="ECO:0000256" key="5">
    <source>
        <dbReference type="ARBA" id="ARBA00023180"/>
    </source>
</evidence>
<evidence type="ECO:0000259" key="8">
    <source>
        <dbReference type="PROSITE" id="PS51551"/>
    </source>
</evidence>
<feature type="domain" description="Ephrin RBD" evidence="8">
    <location>
        <begin position="30"/>
        <end position="195"/>
    </location>
</feature>
<comment type="similarity">
    <text evidence="6">Belongs to the ephrin family.</text>
</comment>
<feature type="region of interest" description="Disordered" evidence="7">
    <location>
        <begin position="319"/>
        <end position="339"/>
    </location>
</feature>
<dbReference type="Proteomes" id="UP000267096">
    <property type="component" value="Unassembled WGS sequence"/>
</dbReference>
<accession>A0A0M3K1V6</accession>
<evidence type="ECO:0000313" key="11">
    <source>
        <dbReference type="WBParaSite" id="ASIM_0001486601-mRNA-1"/>
    </source>
</evidence>
<dbReference type="Gene3D" id="2.60.40.420">
    <property type="entry name" value="Cupredoxins - blue copper proteins"/>
    <property type="match status" value="1"/>
</dbReference>
<comment type="caution">
    <text evidence="6">Lacks conserved residue(s) required for the propagation of feature annotation.</text>
</comment>
<keyword evidence="10" id="KW-1185">Reference proteome</keyword>
<dbReference type="InterPro" id="IPR008972">
    <property type="entry name" value="Cupredoxin"/>
</dbReference>
<evidence type="ECO:0000256" key="4">
    <source>
        <dbReference type="ARBA" id="ARBA00023157"/>
    </source>
</evidence>
<dbReference type="PANTHER" id="PTHR11304:SF29">
    <property type="entry name" value="EPHRIN"/>
    <property type="match status" value="1"/>
</dbReference>
<sequence length="422" mass="47648">MDMLSSLISTPTSLAITYLLIVLHQLLVHCATVDLDWVSSNPLFLASGLRILRRDVRINDRIRFACSQDGSEHVAIHRVSEREAFSCQRLSRFTDALVGTCTKANDSVIIRLREIPMLPNELSYKPNNDYYFICKPYNRIVLLECTYQKHLRALRQSTMNTIDSVDATSTGTPEGLENFNGGLCASQKMRIQIHVNPRMDSTSAAIDRTGTLRSRMPWEYRRFIVGADDSFPSREHIMVLPVDSRQYPVPVMYVPVSASNADLESEDGKRLRLPQHLYIPNGRLQTSLLGNARILDQTGVINDASADYSHHRPRVIVQHRSDPALTRDAGRSDAAGSDRFDAQDEPFRLFERSDVRGYLEGDSRRGDGMARATALKGNGDENDFEVEYVDSAASRGLPFSQLSLSQVSSINYYTKRFIYECR</sequence>
<reference evidence="9 10" key="2">
    <citation type="submission" date="2018-11" db="EMBL/GenBank/DDBJ databases">
        <authorList>
            <consortium name="Pathogen Informatics"/>
        </authorList>
    </citation>
    <scope>NUCLEOTIDE SEQUENCE [LARGE SCALE GENOMIC DNA]</scope>
</reference>
<keyword evidence="4" id="KW-1015">Disulfide bond</keyword>
<dbReference type="OrthoDB" id="5877231at2759"/>
<gene>
    <name evidence="9" type="ORF">ASIM_LOCUS14276</name>
</gene>
<keyword evidence="2" id="KW-0732">Signal</keyword>
<dbReference type="SUPFAM" id="SSF49503">
    <property type="entry name" value="Cupredoxins"/>
    <property type="match status" value="1"/>
</dbReference>
<evidence type="ECO:0000256" key="2">
    <source>
        <dbReference type="ARBA" id="ARBA00022729"/>
    </source>
</evidence>
<evidence type="ECO:0000256" key="6">
    <source>
        <dbReference type="PROSITE-ProRule" id="PRU00884"/>
    </source>
</evidence>
<evidence type="ECO:0000313" key="9">
    <source>
        <dbReference type="EMBL" id="VDK51914.1"/>
    </source>
</evidence>
<dbReference type="InterPro" id="IPR031328">
    <property type="entry name" value="Ephrin"/>
</dbReference>
<dbReference type="InterPro" id="IPR001799">
    <property type="entry name" value="Ephrin_RBD"/>
</dbReference>
<dbReference type="PANTHER" id="PTHR11304">
    <property type="entry name" value="EPHRIN"/>
    <property type="match status" value="1"/>
</dbReference>